<dbReference type="PANTHER" id="PTHR42643">
    <property type="entry name" value="IONOTROPIC RECEPTOR 20A-RELATED"/>
    <property type="match status" value="1"/>
</dbReference>
<evidence type="ECO:0000256" key="8">
    <source>
        <dbReference type="SAM" id="Phobius"/>
    </source>
</evidence>
<feature type="signal peptide" evidence="9">
    <location>
        <begin position="1"/>
        <end position="21"/>
    </location>
</feature>
<evidence type="ECO:0000313" key="10">
    <source>
        <dbReference type="EMBL" id="CAG9854920.1"/>
    </source>
</evidence>
<evidence type="ECO:0000256" key="6">
    <source>
        <dbReference type="ARBA" id="ARBA00023170"/>
    </source>
</evidence>
<gene>
    <name evidence="10" type="ORF">PHYEVI_LOCUS1380</name>
</gene>
<keyword evidence="2" id="KW-1003">Cell membrane</keyword>
<feature type="chain" id="PRO_5040319009" evidence="9">
    <location>
        <begin position="22"/>
        <end position="562"/>
    </location>
</feature>
<proteinExistence type="predicted"/>
<dbReference type="Proteomes" id="UP001153712">
    <property type="component" value="Chromosome 1"/>
</dbReference>
<comment type="subcellular location">
    <subcellularLocation>
        <location evidence="1">Cell membrane</location>
        <topology evidence="1">Multi-pass membrane protein</topology>
    </subcellularLocation>
</comment>
<evidence type="ECO:0000256" key="1">
    <source>
        <dbReference type="ARBA" id="ARBA00004651"/>
    </source>
</evidence>
<dbReference type="OrthoDB" id="6775583at2759"/>
<keyword evidence="9" id="KW-0732">Signal</keyword>
<protein>
    <submittedName>
        <fullName evidence="10">Uncharacterized protein</fullName>
    </submittedName>
</protein>
<keyword evidence="3 8" id="KW-0812">Transmembrane</keyword>
<sequence>MRENIQPALVLIALSILKCESLNLDIPRADDLNISNFVAKHFDRGSFTVISSRKYRYSSLLELNKPKHLITDLRNIEKLLPNDGQFIFIEKNTESFSYSLNRFNRSANWRSTARFLVAIEHADAAEVFEKLWKAFIYNSVVLTNGSLYAWFPFARKNACGTKFHVDGIASDDPFSNRIPERLDGCVYGYTAVISHRYFDNDTQKGLFPTIFQYLGEATGAEFQPVVPLNLINETAHGDHRPVYYIFHHYGVVAGTYQSILGSRMRDFQCEYSKPVHYFVVLLALPPRKELVPNLFVIFSYEVIFTIILSYLVIAVFWKINYNIELYQAVYETYQLFITIQTCRKVLHYKLLLIVILWYVTHLNIFYQTKLSSILASPTLTPKIKTVDQFLQSDIRLRTHQATLHYTAPRGAEVNKMIEEKRSDLNCPLKDILKVFYNQSDYATVTSYEDLLMVVNRKDQEVVYNDPLVTMEVLLIFKKNFPLVDRLNYWITVAFEGGLLAKWWQDATAETERLKASFVREGLRKLNSQNLLSCFLFLLVGLTVATVVFIVELKMGKSRSTSF</sequence>
<dbReference type="PANTHER" id="PTHR42643:SF38">
    <property type="entry name" value="IONOTROPIC RECEPTOR 100A"/>
    <property type="match status" value="1"/>
</dbReference>
<evidence type="ECO:0000256" key="5">
    <source>
        <dbReference type="ARBA" id="ARBA00023136"/>
    </source>
</evidence>
<dbReference type="EMBL" id="OU900094">
    <property type="protein sequence ID" value="CAG9854920.1"/>
    <property type="molecule type" value="Genomic_DNA"/>
</dbReference>
<keyword evidence="4 8" id="KW-1133">Transmembrane helix</keyword>
<dbReference type="GO" id="GO:0005886">
    <property type="term" value="C:plasma membrane"/>
    <property type="evidence" value="ECO:0007669"/>
    <property type="project" value="UniProtKB-SubCell"/>
</dbReference>
<evidence type="ECO:0000256" key="9">
    <source>
        <dbReference type="SAM" id="SignalP"/>
    </source>
</evidence>
<keyword evidence="5 8" id="KW-0472">Membrane</keyword>
<evidence type="ECO:0000256" key="7">
    <source>
        <dbReference type="ARBA" id="ARBA00023180"/>
    </source>
</evidence>
<keyword evidence="7" id="KW-0325">Glycoprotein</keyword>
<dbReference type="InterPro" id="IPR052192">
    <property type="entry name" value="Insect_Ionotropic_Sensory_Rcpt"/>
</dbReference>
<feature type="transmembrane region" description="Helical" evidence="8">
    <location>
        <begin position="346"/>
        <end position="366"/>
    </location>
</feature>
<accession>A0A9N9TGF9</accession>
<evidence type="ECO:0000256" key="4">
    <source>
        <dbReference type="ARBA" id="ARBA00022989"/>
    </source>
</evidence>
<reference evidence="10" key="1">
    <citation type="submission" date="2022-01" db="EMBL/GenBank/DDBJ databases">
        <authorList>
            <person name="King R."/>
        </authorList>
    </citation>
    <scope>NUCLEOTIDE SEQUENCE</scope>
</reference>
<evidence type="ECO:0000256" key="3">
    <source>
        <dbReference type="ARBA" id="ARBA00022692"/>
    </source>
</evidence>
<dbReference type="AlphaFoldDB" id="A0A9N9TGF9"/>
<keyword evidence="11" id="KW-1185">Reference proteome</keyword>
<evidence type="ECO:0000256" key="2">
    <source>
        <dbReference type="ARBA" id="ARBA00022475"/>
    </source>
</evidence>
<feature type="transmembrane region" description="Helical" evidence="8">
    <location>
        <begin position="529"/>
        <end position="550"/>
    </location>
</feature>
<evidence type="ECO:0000313" key="11">
    <source>
        <dbReference type="Proteomes" id="UP001153712"/>
    </source>
</evidence>
<organism evidence="10 11">
    <name type="scientific">Phyllotreta striolata</name>
    <name type="common">Striped flea beetle</name>
    <name type="synonym">Crioceris striolata</name>
    <dbReference type="NCBI Taxonomy" id="444603"/>
    <lineage>
        <taxon>Eukaryota</taxon>
        <taxon>Metazoa</taxon>
        <taxon>Ecdysozoa</taxon>
        <taxon>Arthropoda</taxon>
        <taxon>Hexapoda</taxon>
        <taxon>Insecta</taxon>
        <taxon>Pterygota</taxon>
        <taxon>Neoptera</taxon>
        <taxon>Endopterygota</taxon>
        <taxon>Coleoptera</taxon>
        <taxon>Polyphaga</taxon>
        <taxon>Cucujiformia</taxon>
        <taxon>Chrysomeloidea</taxon>
        <taxon>Chrysomelidae</taxon>
        <taxon>Galerucinae</taxon>
        <taxon>Alticini</taxon>
        <taxon>Phyllotreta</taxon>
    </lineage>
</organism>
<name>A0A9N9TGF9_PHYSR</name>
<keyword evidence="6" id="KW-0675">Receptor</keyword>
<feature type="transmembrane region" description="Helical" evidence="8">
    <location>
        <begin position="294"/>
        <end position="317"/>
    </location>
</feature>
<dbReference type="SUPFAM" id="SSF53850">
    <property type="entry name" value="Periplasmic binding protein-like II"/>
    <property type="match status" value="1"/>
</dbReference>